<dbReference type="STRING" id="503106.A0A218ZB20"/>
<accession>A0A218ZB20</accession>
<dbReference type="Proteomes" id="UP000242519">
    <property type="component" value="Unassembled WGS sequence"/>
</dbReference>
<feature type="region of interest" description="Disordered" evidence="1">
    <location>
        <begin position="1"/>
        <end position="143"/>
    </location>
</feature>
<proteinExistence type="predicted"/>
<feature type="compositionally biased region" description="Low complexity" evidence="1">
    <location>
        <begin position="97"/>
        <end position="108"/>
    </location>
</feature>
<organism evidence="2 3">
    <name type="scientific">Diplocarpon coronariae</name>
    <dbReference type="NCBI Taxonomy" id="2795749"/>
    <lineage>
        <taxon>Eukaryota</taxon>
        <taxon>Fungi</taxon>
        <taxon>Dikarya</taxon>
        <taxon>Ascomycota</taxon>
        <taxon>Pezizomycotina</taxon>
        <taxon>Leotiomycetes</taxon>
        <taxon>Helotiales</taxon>
        <taxon>Drepanopezizaceae</taxon>
        <taxon>Diplocarpon</taxon>
    </lineage>
</organism>
<feature type="compositionally biased region" description="Basic and acidic residues" evidence="1">
    <location>
        <begin position="128"/>
        <end position="141"/>
    </location>
</feature>
<feature type="region of interest" description="Disordered" evidence="1">
    <location>
        <begin position="297"/>
        <end position="321"/>
    </location>
</feature>
<evidence type="ECO:0000313" key="3">
    <source>
        <dbReference type="Proteomes" id="UP000242519"/>
    </source>
</evidence>
<reference evidence="2 3" key="1">
    <citation type="submission" date="2017-04" db="EMBL/GenBank/DDBJ databases">
        <title>Draft genome sequence of Marssonina coronaria NL1: causal agent of apple blotch.</title>
        <authorList>
            <person name="Cheng Q."/>
        </authorList>
    </citation>
    <scope>NUCLEOTIDE SEQUENCE [LARGE SCALE GENOMIC DNA]</scope>
    <source>
        <strain evidence="2 3">NL1</strain>
    </source>
</reference>
<evidence type="ECO:0000256" key="1">
    <source>
        <dbReference type="SAM" id="MobiDB-lite"/>
    </source>
</evidence>
<feature type="region of interest" description="Disordered" evidence="1">
    <location>
        <begin position="205"/>
        <end position="228"/>
    </location>
</feature>
<feature type="compositionally biased region" description="Polar residues" evidence="1">
    <location>
        <begin position="1"/>
        <end position="10"/>
    </location>
</feature>
<gene>
    <name evidence="2" type="ORF">B2J93_8001</name>
</gene>
<sequence length="356" mass="37156">MSVAGHQTSIPAPLSGKDPPASSRAFLPNANANANADTQPQALDDENSRPVPTNTSLKHAHTSNVATEKIEADQKVMPPPLLPRTKTASEGLGVTLQGAQEASQSESQSKFKWQAQSQHVAVPGPDQPETKAETEAGRERPPLTPFFTLISSSLHGEQSTHHPSQVHYLFSDDEDSEVLTAALLRLSGVPPDGGEAGEEGAEIRGLKHTHAHPATSEKGKGRSKDGEREERVVIVDINETGDGVTGVSSLTPSWAVLSAEIGKAPTWDGAEGGDDGGGDGGLMLKIEGIDGESAAAGIGSGSIGGKGKGREAETPAGVSEDEMHALLESFDRKMDVLRRVVRLGSRESLGGEAEKS</sequence>
<dbReference type="AlphaFoldDB" id="A0A218ZB20"/>
<feature type="compositionally biased region" description="Basic and acidic residues" evidence="1">
    <location>
        <begin position="215"/>
        <end position="228"/>
    </location>
</feature>
<dbReference type="InParanoid" id="A0A218ZB20"/>
<name>A0A218ZB20_9HELO</name>
<feature type="compositionally biased region" description="Polar residues" evidence="1">
    <location>
        <begin position="50"/>
        <end position="66"/>
    </location>
</feature>
<feature type="compositionally biased region" description="Polar residues" evidence="1">
    <location>
        <begin position="110"/>
        <end position="119"/>
    </location>
</feature>
<dbReference type="EMBL" id="MZNU01000076">
    <property type="protein sequence ID" value="OWP05259.1"/>
    <property type="molecule type" value="Genomic_DNA"/>
</dbReference>
<comment type="caution">
    <text evidence="2">The sequence shown here is derived from an EMBL/GenBank/DDBJ whole genome shotgun (WGS) entry which is preliminary data.</text>
</comment>
<dbReference type="OrthoDB" id="1681166at2759"/>
<protein>
    <submittedName>
        <fullName evidence="2">Uncharacterized protein</fullName>
    </submittedName>
</protein>
<keyword evidence="3" id="KW-1185">Reference proteome</keyword>
<evidence type="ECO:0000313" key="2">
    <source>
        <dbReference type="EMBL" id="OWP05259.1"/>
    </source>
</evidence>
<dbReference type="Gene3D" id="2.60.270.60">
    <property type="match status" value="1"/>
</dbReference>